<proteinExistence type="predicted"/>
<organism evidence="1 2">
    <name type="scientific">Coemansia biformis</name>
    <dbReference type="NCBI Taxonomy" id="1286918"/>
    <lineage>
        <taxon>Eukaryota</taxon>
        <taxon>Fungi</taxon>
        <taxon>Fungi incertae sedis</taxon>
        <taxon>Zoopagomycota</taxon>
        <taxon>Kickxellomycotina</taxon>
        <taxon>Kickxellomycetes</taxon>
        <taxon>Kickxellales</taxon>
        <taxon>Kickxellaceae</taxon>
        <taxon>Coemansia</taxon>
    </lineage>
</organism>
<dbReference type="EMBL" id="JANBOI010000410">
    <property type="protein sequence ID" value="KAJ1730765.1"/>
    <property type="molecule type" value="Genomic_DNA"/>
</dbReference>
<protein>
    <submittedName>
        <fullName evidence="1">Uncharacterized protein</fullName>
    </submittedName>
</protein>
<gene>
    <name evidence="1" type="ORF">LPJ61_002854</name>
</gene>
<reference evidence="1" key="1">
    <citation type="submission" date="2022-07" db="EMBL/GenBank/DDBJ databases">
        <title>Phylogenomic reconstructions and comparative analyses of Kickxellomycotina fungi.</title>
        <authorList>
            <person name="Reynolds N.K."/>
            <person name="Stajich J.E."/>
            <person name="Barry K."/>
            <person name="Grigoriev I.V."/>
            <person name="Crous P."/>
            <person name="Smith M.E."/>
        </authorList>
    </citation>
    <scope>NUCLEOTIDE SEQUENCE</scope>
    <source>
        <strain evidence="1">BCRC 34381</strain>
    </source>
</reference>
<evidence type="ECO:0000313" key="1">
    <source>
        <dbReference type="EMBL" id="KAJ1730765.1"/>
    </source>
</evidence>
<feature type="non-terminal residue" evidence="1">
    <location>
        <position position="1"/>
    </location>
</feature>
<sequence length="113" mass="12220">MLMDNFQVPVGMPFEPYGNNHTLAIRYTHRQLVDDIAGESIPRGAAAGSFVCVSDLPAPVRVVRPGMQWPRGLALPCDTLVVVVDHDSVIRFVGCSEDDEATAADLQARIGSK</sequence>
<evidence type="ECO:0000313" key="2">
    <source>
        <dbReference type="Proteomes" id="UP001143981"/>
    </source>
</evidence>
<dbReference type="AlphaFoldDB" id="A0A9W7YDQ0"/>
<keyword evidence="2" id="KW-1185">Reference proteome</keyword>
<accession>A0A9W7YDQ0</accession>
<name>A0A9W7YDQ0_9FUNG</name>
<dbReference type="Proteomes" id="UP001143981">
    <property type="component" value="Unassembled WGS sequence"/>
</dbReference>
<comment type="caution">
    <text evidence="1">The sequence shown here is derived from an EMBL/GenBank/DDBJ whole genome shotgun (WGS) entry which is preliminary data.</text>
</comment>
<dbReference type="OrthoDB" id="5512611at2759"/>